<feature type="transmembrane region" description="Helical" evidence="1">
    <location>
        <begin position="7"/>
        <end position="26"/>
    </location>
</feature>
<reference evidence="2 3" key="1">
    <citation type="submission" date="2019-05" db="EMBL/GenBank/DDBJ databases">
        <title>Tamlana fucoidanivorans sp. nov., isolated from the surface of algae collected from Fujian province in China.</title>
        <authorList>
            <person name="Li J."/>
        </authorList>
    </citation>
    <scope>NUCLEOTIDE SEQUENCE [LARGE SCALE GENOMIC DNA]</scope>
    <source>
        <strain evidence="2 3">CW2-9</strain>
    </source>
</reference>
<evidence type="ECO:0000256" key="1">
    <source>
        <dbReference type="SAM" id="Phobius"/>
    </source>
</evidence>
<organism evidence="2 3">
    <name type="scientific">Allotamlana fucoidanivorans</name>
    <dbReference type="NCBI Taxonomy" id="2583814"/>
    <lineage>
        <taxon>Bacteria</taxon>
        <taxon>Pseudomonadati</taxon>
        <taxon>Bacteroidota</taxon>
        <taxon>Flavobacteriia</taxon>
        <taxon>Flavobacteriales</taxon>
        <taxon>Flavobacteriaceae</taxon>
        <taxon>Allotamlana</taxon>
    </lineage>
</organism>
<feature type="transmembrane region" description="Helical" evidence="1">
    <location>
        <begin position="32"/>
        <end position="53"/>
    </location>
</feature>
<evidence type="ECO:0000313" key="2">
    <source>
        <dbReference type="EMBL" id="TNJ45636.1"/>
    </source>
</evidence>
<dbReference type="PANTHER" id="PTHR34989:SF1">
    <property type="entry name" value="PROTEIN HDED"/>
    <property type="match status" value="1"/>
</dbReference>
<dbReference type="EMBL" id="VDCS01000004">
    <property type="protein sequence ID" value="TNJ45636.1"/>
    <property type="molecule type" value="Genomic_DNA"/>
</dbReference>
<evidence type="ECO:0000313" key="3">
    <source>
        <dbReference type="Proteomes" id="UP000308713"/>
    </source>
</evidence>
<name>A0A5C4SQ84_9FLAO</name>
<feature type="transmembrane region" description="Helical" evidence="1">
    <location>
        <begin position="146"/>
        <end position="171"/>
    </location>
</feature>
<gene>
    <name evidence="2" type="ORF">FGF67_04445</name>
</gene>
<dbReference type="OrthoDB" id="7059775at2"/>
<dbReference type="PANTHER" id="PTHR34989">
    <property type="entry name" value="PROTEIN HDED"/>
    <property type="match status" value="1"/>
</dbReference>
<dbReference type="Proteomes" id="UP000308713">
    <property type="component" value="Unassembled WGS sequence"/>
</dbReference>
<feature type="transmembrane region" description="Helical" evidence="1">
    <location>
        <begin position="122"/>
        <end position="140"/>
    </location>
</feature>
<feature type="transmembrane region" description="Helical" evidence="1">
    <location>
        <begin position="65"/>
        <end position="84"/>
    </location>
</feature>
<keyword evidence="1" id="KW-1133">Transmembrane helix</keyword>
<keyword evidence="1" id="KW-0472">Membrane</keyword>
<sequence>MKTLKKNWWLVLLRGIVLISLGFLIVGNPMDALVGMGIYLSITLLFTGIMQVIGALSTRKVFNNWGWSLTIGIIDIVFGFILLSSPGITAITLPFVVGFWIIISGLMTFLESFNFKKTGVKNWWFGLISGVLSVIVGFIITNNLLVGTLAISIWVGVGFILSGLFNTNIAFKLKSLKF</sequence>
<dbReference type="AlphaFoldDB" id="A0A5C4SQ84"/>
<feature type="transmembrane region" description="Helical" evidence="1">
    <location>
        <begin position="90"/>
        <end position="110"/>
    </location>
</feature>
<dbReference type="Pfam" id="PF03729">
    <property type="entry name" value="DUF308"/>
    <property type="match status" value="1"/>
</dbReference>
<comment type="caution">
    <text evidence="2">The sequence shown here is derived from an EMBL/GenBank/DDBJ whole genome shotgun (WGS) entry which is preliminary data.</text>
</comment>
<proteinExistence type="predicted"/>
<dbReference type="InterPro" id="IPR005325">
    <property type="entry name" value="DUF308_memb"/>
</dbReference>
<keyword evidence="3" id="KW-1185">Reference proteome</keyword>
<keyword evidence="1" id="KW-0812">Transmembrane</keyword>
<dbReference type="GO" id="GO:0005886">
    <property type="term" value="C:plasma membrane"/>
    <property type="evidence" value="ECO:0007669"/>
    <property type="project" value="TreeGrafter"/>
</dbReference>
<dbReference type="InterPro" id="IPR052712">
    <property type="entry name" value="Acid_resist_chaperone_HdeD"/>
</dbReference>
<accession>A0A5C4SQ84</accession>
<dbReference type="RefSeq" id="WP_139695280.1">
    <property type="nucleotide sequence ID" value="NZ_CP074074.1"/>
</dbReference>
<protein>
    <recommendedName>
        <fullName evidence="4">HdeD family acid-resistance protein</fullName>
    </recommendedName>
</protein>
<evidence type="ECO:0008006" key="4">
    <source>
        <dbReference type="Google" id="ProtNLM"/>
    </source>
</evidence>